<keyword evidence="8 11" id="KW-0472">Membrane</keyword>
<keyword evidence="15" id="KW-1185">Reference proteome</keyword>
<evidence type="ECO:0000256" key="1">
    <source>
        <dbReference type="ARBA" id="ARBA00004251"/>
    </source>
</evidence>
<evidence type="ECO:0000256" key="10">
    <source>
        <dbReference type="ARBA" id="ARBA00023279"/>
    </source>
</evidence>
<sequence>MAIQNVFLVLFLASGALSNLLSSSHITGCINDGSESLECTQQMVVAITLEQNQGPTETISISRVTNDDGTISQLEHPSTVACRTTSSYVIYPINRRSLFWADAQERVVFDSGCIDFSYASNPTCGWAFDDTTGQPVTDSQGFCCYCSVWQALHIDDPYSRGNVSCTLGAATAHCLDYKLPLYLSFNVGTSRSVLEITCDLQQWDATTAAYNSHPITLSTSSPGARSSDGFLIGRLEGNFEAYTQPPVLSQKIFFLPWEGSDRATPENQKKYAMLIDRDLVSFDGGTCDRIGTSYSPFRYQSNACRQHTGACLRNQLEDYHQSDLDALEAGGLPQYFVSAYFSPELFQDGDDIFLGYTPTNMQRSVVTLTIKADDMQFVTNRSPGKIVEASLPAFESLTQGSCSAKIRNIGLVIADFTVELHCSSNIQSVEAQQITLQANQTKLVTFRLQTLNGNASESQCEVRLLDSQFEIVDDTVISFETYSVNPTPPPSPGEDDDVPVIESFDVSCMILDFSDCWSNILRLGLMILGIVVAVILLGVKSIRRMVFRCLFCPCRTCADMSKRGEENHRSTRWVYLNWTLQKKRVSFYGKLEEDGPQIEFVLPKKYRVQVRTNRGARRKAPSELPTHLWRIHLTHQQAKKFVSKTPCFAVVNK</sequence>
<protein>
    <submittedName>
        <fullName evidence="14">Hapless 2</fullName>
    </submittedName>
</protein>
<dbReference type="Proteomes" id="UP001141327">
    <property type="component" value="Unassembled WGS sequence"/>
</dbReference>
<feature type="chain" id="PRO_5047166512" evidence="12">
    <location>
        <begin position="19"/>
        <end position="653"/>
    </location>
</feature>
<evidence type="ECO:0000256" key="6">
    <source>
        <dbReference type="ARBA" id="ARBA00022989"/>
    </source>
</evidence>
<evidence type="ECO:0000256" key="9">
    <source>
        <dbReference type="ARBA" id="ARBA00023157"/>
    </source>
</evidence>
<feature type="transmembrane region" description="Helical" evidence="11">
    <location>
        <begin position="520"/>
        <end position="539"/>
    </location>
</feature>
<gene>
    <name evidence="14" type="ORF">PAPYR_8205</name>
</gene>
<dbReference type="InterPro" id="IPR018928">
    <property type="entry name" value="HAP2/GCS1_dom"/>
</dbReference>
<keyword evidence="3" id="KW-1003">Cell membrane</keyword>
<feature type="domain" description="Generative cell specific-1/HAP2" evidence="13">
    <location>
        <begin position="36"/>
        <end position="485"/>
    </location>
</feature>
<evidence type="ECO:0000256" key="7">
    <source>
        <dbReference type="ARBA" id="ARBA00023121"/>
    </source>
</evidence>
<keyword evidence="6 11" id="KW-1133">Transmembrane helix</keyword>
<evidence type="ECO:0000256" key="8">
    <source>
        <dbReference type="ARBA" id="ARBA00023136"/>
    </source>
</evidence>
<keyword evidence="7" id="KW-0446">Lipid-binding</keyword>
<comment type="subcellular location">
    <subcellularLocation>
        <location evidence="1">Cell membrane</location>
        <topology evidence="1">Single-pass type I membrane protein</topology>
    </subcellularLocation>
</comment>
<comment type="similarity">
    <text evidence="2">Belongs to the HAP2/GCS1 family.</text>
</comment>
<dbReference type="PANTHER" id="PTHR31764:SF0">
    <property type="entry name" value="GENERATIVE CELL SPECIFIC-1_HAP2 DOMAIN-CONTAINING PROTEIN"/>
    <property type="match status" value="1"/>
</dbReference>
<dbReference type="Pfam" id="PF10699">
    <property type="entry name" value="HAP2-GCS1"/>
    <property type="match status" value="1"/>
</dbReference>
<dbReference type="EMBL" id="JAPMOS010000067">
    <property type="protein sequence ID" value="KAJ4456558.1"/>
    <property type="molecule type" value="Genomic_DNA"/>
</dbReference>
<keyword evidence="9" id="KW-1015">Disulfide bond</keyword>
<evidence type="ECO:0000313" key="15">
    <source>
        <dbReference type="Proteomes" id="UP001141327"/>
    </source>
</evidence>
<reference evidence="14" key="1">
    <citation type="journal article" date="2022" name="bioRxiv">
        <title>Genomics of Preaxostyla Flagellates Illuminates Evolutionary Transitions and the Path Towards Mitochondrial Loss.</title>
        <authorList>
            <person name="Novak L.V.F."/>
            <person name="Treitli S.C."/>
            <person name="Pyrih J."/>
            <person name="Halakuc P."/>
            <person name="Pipaliya S.V."/>
            <person name="Vacek V."/>
            <person name="Brzon O."/>
            <person name="Soukal P."/>
            <person name="Eme L."/>
            <person name="Dacks J.B."/>
            <person name="Karnkowska A."/>
            <person name="Elias M."/>
            <person name="Hampl V."/>
        </authorList>
    </citation>
    <scope>NUCLEOTIDE SEQUENCE</scope>
    <source>
        <strain evidence="14">RCP-MX</strain>
    </source>
</reference>
<accession>A0ABQ8UEL8</accession>
<evidence type="ECO:0000259" key="13">
    <source>
        <dbReference type="Pfam" id="PF10699"/>
    </source>
</evidence>
<keyword evidence="4 11" id="KW-0812">Transmembrane</keyword>
<comment type="caution">
    <text evidence="14">The sequence shown here is derived from an EMBL/GenBank/DDBJ whole genome shotgun (WGS) entry which is preliminary data.</text>
</comment>
<evidence type="ECO:0000256" key="3">
    <source>
        <dbReference type="ARBA" id="ARBA00022475"/>
    </source>
</evidence>
<keyword evidence="10" id="KW-0278">Fertilization</keyword>
<proteinExistence type="inferred from homology"/>
<dbReference type="PANTHER" id="PTHR31764">
    <property type="entry name" value="PROTEIN HAPLESS 2"/>
    <property type="match status" value="1"/>
</dbReference>
<evidence type="ECO:0000256" key="11">
    <source>
        <dbReference type="SAM" id="Phobius"/>
    </source>
</evidence>
<dbReference type="InterPro" id="IPR040326">
    <property type="entry name" value="HAP2/GCS1"/>
</dbReference>
<evidence type="ECO:0000256" key="4">
    <source>
        <dbReference type="ARBA" id="ARBA00022692"/>
    </source>
</evidence>
<name>A0ABQ8UEL8_9EUKA</name>
<evidence type="ECO:0000256" key="5">
    <source>
        <dbReference type="ARBA" id="ARBA00022729"/>
    </source>
</evidence>
<organism evidence="14 15">
    <name type="scientific">Paratrimastix pyriformis</name>
    <dbReference type="NCBI Taxonomy" id="342808"/>
    <lineage>
        <taxon>Eukaryota</taxon>
        <taxon>Metamonada</taxon>
        <taxon>Preaxostyla</taxon>
        <taxon>Paratrimastigidae</taxon>
        <taxon>Paratrimastix</taxon>
    </lineage>
</organism>
<keyword evidence="5 12" id="KW-0732">Signal</keyword>
<evidence type="ECO:0000256" key="2">
    <source>
        <dbReference type="ARBA" id="ARBA00010929"/>
    </source>
</evidence>
<evidence type="ECO:0000313" key="14">
    <source>
        <dbReference type="EMBL" id="KAJ4456558.1"/>
    </source>
</evidence>
<evidence type="ECO:0000256" key="12">
    <source>
        <dbReference type="SAM" id="SignalP"/>
    </source>
</evidence>
<feature type="signal peptide" evidence="12">
    <location>
        <begin position="1"/>
        <end position="18"/>
    </location>
</feature>